<dbReference type="PANTHER" id="PTHR37691:SF1">
    <property type="entry name" value="BLR3518 PROTEIN"/>
    <property type="match status" value="1"/>
</dbReference>
<evidence type="ECO:0000313" key="2">
    <source>
        <dbReference type="Proteomes" id="UP001560573"/>
    </source>
</evidence>
<dbReference type="RefSeq" id="WP_369327798.1">
    <property type="nucleotide sequence ID" value="NZ_JAULBC010000001.1"/>
</dbReference>
<organism evidence="1 2">
    <name type="scientific">Danxiaibacter flavus</name>
    <dbReference type="NCBI Taxonomy" id="3049108"/>
    <lineage>
        <taxon>Bacteria</taxon>
        <taxon>Pseudomonadati</taxon>
        <taxon>Bacteroidota</taxon>
        <taxon>Chitinophagia</taxon>
        <taxon>Chitinophagales</taxon>
        <taxon>Chitinophagaceae</taxon>
        <taxon>Danxiaibacter</taxon>
    </lineage>
</organism>
<reference evidence="1 2" key="1">
    <citation type="submission" date="2023-07" db="EMBL/GenBank/DDBJ databases">
        <authorList>
            <person name="Lian W.-H."/>
        </authorList>
    </citation>
    <scope>NUCLEOTIDE SEQUENCE [LARGE SCALE GENOMIC DNA]</scope>
    <source>
        <strain evidence="1 2">SYSU DXS3180</strain>
    </source>
</reference>
<dbReference type="InterPro" id="IPR003787">
    <property type="entry name" value="Sulphur_relay_DsrE/F-like"/>
</dbReference>
<accession>A0ABV3ZBD1</accession>
<dbReference type="PANTHER" id="PTHR37691">
    <property type="entry name" value="BLR3518 PROTEIN"/>
    <property type="match status" value="1"/>
</dbReference>
<proteinExistence type="predicted"/>
<dbReference type="Proteomes" id="UP001560573">
    <property type="component" value="Unassembled WGS sequence"/>
</dbReference>
<dbReference type="InterPro" id="IPR027396">
    <property type="entry name" value="DsrEFH-like"/>
</dbReference>
<dbReference type="SUPFAM" id="SSF75169">
    <property type="entry name" value="DsrEFH-like"/>
    <property type="match status" value="1"/>
</dbReference>
<sequence length="138" mass="15274">MKYYLVLFVVALLSIQIAVAQSRPYNVVFDLTTKDSVSQQSVIRWINLISKNNADAKLEVVMYGQGLDLVTKGKSIVADDVTKLAQNKNVSFAVCDIAMKHQNVDKSQLLPGVTTVPDGIYEIITKQGEGWGYIKVTH</sequence>
<dbReference type="EMBL" id="JAULBC010000001">
    <property type="protein sequence ID" value="MEX6686401.1"/>
    <property type="molecule type" value="Genomic_DNA"/>
</dbReference>
<comment type="caution">
    <text evidence="1">The sequence shown here is derived from an EMBL/GenBank/DDBJ whole genome shotgun (WGS) entry which is preliminary data.</text>
</comment>
<evidence type="ECO:0000313" key="1">
    <source>
        <dbReference type="EMBL" id="MEX6686401.1"/>
    </source>
</evidence>
<gene>
    <name evidence="1" type="ORF">QTN47_02790</name>
</gene>
<keyword evidence="2" id="KW-1185">Reference proteome</keyword>
<protein>
    <submittedName>
        <fullName evidence="1">DsrE family protein</fullName>
    </submittedName>
</protein>
<name>A0ABV3ZBD1_9BACT</name>
<dbReference type="Gene3D" id="3.40.1260.10">
    <property type="entry name" value="DsrEFH-like"/>
    <property type="match status" value="1"/>
</dbReference>
<dbReference type="Pfam" id="PF02635">
    <property type="entry name" value="DsrE"/>
    <property type="match status" value="1"/>
</dbReference>